<sequence>MATPVNAVATFTINGKREDLTDAIYNIDPYDTPFMTEIGKASAKAITHQWQTDALRAPGVNAVVEGNDAVINAATPTVLLDNICQIATETLQVTGTTEAVDKAGRKSEMAYLLAKKSKEIKIDMEYGLIGVPQAKVQRTSAVAGKLGNIFSYYKTNGSMGAGGVAPVGNGTDTGTAGTLRTLTEDMLMTASENIWKQGGKANKIMTSSTLKKAISKTFKGRATQINLDSSDSKVSQAVDVYETDFGTYTITANRWFKNDAIFMYDPKMHALCFLRPFTQFPLAKTGDSEKRQMLVEYTLRVNNEESGALIRDVQAPA</sequence>
<accession>A0AAU6W0K4</accession>
<dbReference type="InterPro" id="IPR035198">
    <property type="entry name" value="SU10_MCP"/>
</dbReference>
<organism evidence="1">
    <name type="scientific">Pseudomonas phage Lyrsu03</name>
    <dbReference type="NCBI Taxonomy" id="3138537"/>
    <lineage>
        <taxon>Viruses</taxon>
    </lineage>
</organism>
<dbReference type="EMBL" id="PP179314">
    <property type="protein sequence ID" value="XAI69807.1"/>
    <property type="molecule type" value="Genomic_DNA"/>
</dbReference>
<reference evidence="1" key="1">
    <citation type="journal article" date="2024" name="J. Gen. Virol.">
        <title>Novel phages of Pseudomonas syringae unveil numerous potential auxiliary metabolic genes.</title>
        <authorList>
            <person name="Feltin C."/>
            <person name="Garneau J.R."/>
            <person name="Morris C.E."/>
            <person name="Berard A."/>
            <person name="Torres-Barcelo C."/>
        </authorList>
    </citation>
    <scope>NUCLEOTIDE SEQUENCE</scope>
</reference>
<proteinExistence type="predicted"/>
<protein>
    <submittedName>
        <fullName evidence="1">Capsid protein</fullName>
    </submittedName>
</protein>
<name>A0AAU6W0K4_9VIRU</name>
<evidence type="ECO:0000313" key="1">
    <source>
        <dbReference type="EMBL" id="XAI69807.1"/>
    </source>
</evidence>
<dbReference type="Pfam" id="PF17236">
    <property type="entry name" value="SU10_MCP"/>
    <property type="match status" value="1"/>
</dbReference>
<gene>
    <name evidence="1" type="ORF">Lyrsu03_00009</name>
</gene>